<reference evidence="2" key="1">
    <citation type="submission" date="2014-12" db="EMBL/GenBank/DDBJ databases">
        <title>Insight into the proteome of Arion vulgaris.</title>
        <authorList>
            <person name="Aradska J."/>
            <person name="Bulat T."/>
            <person name="Smidak R."/>
            <person name="Sarate P."/>
            <person name="Gangsoo J."/>
            <person name="Sialana F."/>
            <person name="Bilban M."/>
            <person name="Lubec G."/>
        </authorList>
    </citation>
    <scope>NUCLEOTIDE SEQUENCE</scope>
    <source>
        <tissue evidence="2">Skin</tissue>
    </source>
</reference>
<feature type="compositionally biased region" description="Polar residues" evidence="1">
    <location>
        <begin position="106"/>
        <end position="115"/>
    </location>
</feature>
<protein>
    <submittedName>
        <fullName evidence="2">Uncharacterized protein</fullName>
    </submittedName>
</protein>
<dbReference type="EMBL" id="HACG01008860">
    <property type="protein sequence ID" value="CEK55725.1"/>
    <property type="molecule type" value="Transcribed_RNA"/>
</dbReference>
<evidence type="ECO:0000256" key="1">
    <source>
        <dbReference type="SAM" id="MobiDB-lite"/>
    </source>
</evidence>
<feature type="non-terminal residue" evidence="2">
    <location>
        <position position="1"/>
    </location>
</feature>
<organism evidence="2">
    <name type="scientific">Arion vulgaris</name>
    <dbReference type="NCBI Taxonomy" id="1028688"/>
    <lineage>
        <taxon>Eukaryota</taxon>
        <taxon>Metazoa</taxon>
        <taxon>Spiralia</taxon>
        <taxon>Lophotrochozoa</taxon>
        <taxon>Mollusca</taxon>
        <taxon>Gastropoda</taxon>
        <taxon>Heterobranchia</taxon>
        <taxon>Euthyneura</taxon>
        <taxon>Panpulmonata</taxon>
        <taxon>Eupulmonata</taxon>
        <taxon>Stylommatophora</taxon>
        <taxon>Helicina</taxon>
        <taxon>Arionoidea</taxon>
        <taxon>Arionidae</taxon>
        <taxon>Arion</taxon>
    </lineage>
</organism>
<gene>
    <name evidence="2" type="primary">ORF25880</name>
</gene>
<feature type="region of interest" description="Disordered" evidence="1">
    <location>
        <begin position="1"/>
        <end position="40"/>
    </location>
</feature>
<dbReference type="AlphaFoldDB" id="A0A0B6YJL4"/>
<feature type="compositionally biased region" description="Basic and acidic residues" evidence="1">
    <location>
        <begin position="23"/>
        <end position="36"/>
    </location>
</feature>
<evidence type="ECO:0000313" key="2">
    <source>
        <dbReference type="EMBL" id="CEK55725.1"/>
    </source>
</evidence>
<feature type="non-terminal residue" evidence="2">
    <location>
        <position position="136"/>
    </location>
</feature>
<feature type="region of interest" description="Disordered" evidence="1">
    <location>
        <begin position="106"/>
        <end position="136"/>
    </location>
</feature>
<accession>A0A0B6YJL4</accession>
<proteinExistence type="predicted"/>
<sequence length="136" mass="15106">SRNPLCDKSSELKLIGKLSPGQDESKENKRPVRDIPNKTVAGGTFSKLRRVPGKETLFSPVLNKKPEEKNQNLRKCVVARETVLKSGTSKDQLELKNANKMTHVVSNHNISSSKLDTYRNKDGSGSKPFNLKSLCD</sequence>
<name>A0A0B6YJL4_9EUPU</name>